<dbReference type="KEGG" id="bfk:QN062_07225"/>
<dbReference type="EMBL" id="CP129683">
    <property type="protein sequence ID" value="XDS50182.1"/>
    <property type="molecule type" value="Genomic_DNA"/>
</dbReference>
<accession>A0AB39ULT3</accession>
<name>A0AB39ULT3_9BIFI</name>
<reference evidence="1" key="1">
    <citation type="submission" date="2023-07" db="EMBL/GenBank/DDBJ databases">
        <title>Bifidobacterium aquikefiriaerophilum sp. nov. and Bifidobacterium eccum sp. nov., isolated from water kefir.</title>
        <authorList>
            <person name="Breselge S."/>
            <person name="Bellassi P."/>
            <person name="Barcenilla C."/>
            <person name="Alvarez-Ordonez A."/>
            <person name="Morelli L."/>
            <person name="Cotter P.D."/>
        </authorList>
    </citation>
    <scope>NUCLEOTIDE SEQUENCE</scope>
    <source>
        <strain evidence="1">WK012_4_13</strain>
    </source>
</reference>
<dbReference type="RefSeq" id="WP_369341154.1">
    <property type="nucleotide sequence ID" value="NZ_CP129683.1"/>
</dbReference>
<proteinExistence type="predicted"/>
<evidence type="ECO:0000313" key="1">
    <source>
        <dbReference type="EMBL" id="XDS50182.1"/>
    </source>
</evidence>
<dbReference type="AlphaFoldDB" id="A0AB39ULT3"/>
<protein>
    <submittedName>
        <fullName evidence="1">Uncharacterized protein</fullName>
    </submittedName>
</protein>
<organism evidence="1">
    <name type="scientific">Bifidobacterium fermentum</name>
    <dbReference type="NCBI Taxonomy" id="3059035"/>
    <lineage>
        <taxon>Bacteria</taxon>
        <taxon>Bacillati</taxon>
        <taxon>Actinomycetota</taxon>
        <taxon>Actinomycetes</taxon>
        <taxon>Bifidobacteriales</taxon>
        <taxon>Bifidobacteriaceae</taxon>
        <taxon>Bifidobacterium</taxon>
    </lineage>
</organism>
<gene>
    <name evidence="1" type="ORF">QN062_07225</name>
</gene>
<sequence length="113" mass="12234">MTVEMTGTVPERQIRRYFGTRAYNRAYEVIASGRMHSMRSAEKNEGTPDAQLMLSAEVESTAPVVSTRVHSSVGSADYQVSASIQIPAGKIVSISCTCPPSTAWVQDASIPLR</sequence>